<dbReference type="SUPFAM" id="SSF56112">
    <property type="entry name" value="Protein kinase-like (PK-like)"/>
    <property type="match status" value="1"/>
</dbReference>
<name>A0ABV6YIP3_UNCEI</name>
<keyword evidence="4 5" id="KW-0067">ATP-binding</keyword>
<evidence type="ECO:0000256" key="5">
    <source>
        <dbReference type="PROSITE-ProRule" id="PRU10141"/>
    </source>
</evidence>
<dbReference type="PANTHER" id="PTHR43289">
    <property type="entry name" value="MITOGEN-ACTIVATED PROTEIN KINASE KINASE KINASE 20-RELATED"/>
    <property type="match status" value="1"/>
</dbReference>
<protein>
    <submittedName>
        <fullName evidence="8">Serine/threonine-protein kinase</fullName>
        <ecNumber evidence="8">2.7.11.1</ecNumber>
    </submittedName>
</protein>
<organism evidence="8 9">
    <name type="scientific">Eiseniibacteriota bacterium</name>
    <dbReference type="NCBI Taxonomy" id="2212470"/>
    <lineage>
        <taxon>Bacteria</taxon>
        <taxon>Candidatus Eiseniibacteriota</taxon>
    </lineage>
</organism>
<feature type="transmembrane region" description="Helical" evidence="6">
    <location>
        <begin position="184"/>
        <end position="209"/>
    </location>
</feature>
<dbReference type="EC" id="2.7.11.1" evidence="8"/>
<keyword evidence="1 8" id="KW-0808">Transferase</keyword>
<dbReference type="Proteomes" id="UP001593833">
    <property type="component" value="Unassembled WGS sequence"/>
</dbReference>
<feature type="transmembrane region" description="Helical" evidence="6">
    <location>
        <begin position="70"/>
        <end position="89"/>
    </location>
</feature>
<dbReference type="PROSITE" id="PS00108">
    <property type="entry name" value="PROTEIN_KINASE_ST"/>
    <property type="match status" value="1"/>
</dbReference>
<evidence type="ECO:0000313" key="8">
    <source>
        <dbReference type="EMBL" id="MFC1572059.1"/>
    </source>
</evidence>
<feature type="transmembrane region" description="Helical" evidence="6">
    <location>
        <begin position="40"/>
        <end position="58"/>
    </location>
</feature>
<feature type="transmembrane region" description="Helical" evidence="6">
    <location>
        <begin position="101"/>
        <end position="123"/>
    </location>
</feature>
<dbReference type="PROSITE" id="PS00107">
    <property type="entry name" value="PROTEIN_KINASE_ATP"/>
    <property type="match status" value="1"/>
</dbReference>
<sequence>MPSQSANIERETIAMPMGSLETRRGFGLPPDLLAKARRRATYLSLLVAVLFLLALLVMELIMRESGINRTLIRIVCLTVGGLSIVYHILTRIRHLSHSVVLYAGLVFEVAFCAVISIGVPWFTFSNFGYVPHVTWASCIIILYPLIIPSPPLATLLTALAAAATSPFGRFILDATGTAPAVLEDYIGACISPTLAVALALFGSRIIYGLNVDLTRARRMGSYQMIELLGRGAMGEVWRASHRLLAREAAVKIIKPDVLEVGESEARRILQRFEREAQATASLESPHSVQLYDFGITDSGTFYYVMELLDGLDLQTLVRDFGPQPAARVVRILGQVCHSLADAHAQGMIHRDIKPANIFTCRKGLDADFVKVLDFGLVKSTRSLPVDGSLLTGTHTLVGTPAYMAPETIRDGQAGSAADIYSVGCVAYWLLTGQAVFEAETTMDLLVQHASSEPTPPSARTEMTIPAQLEGVVLACLAKQPADRPQSAAELAAQLEGSVAETWDPVQATEWWELHRPVRSSG</sequence>
<dbReference type="CDD" id="cd14014">
    <property type="entry name" value="STKc_PknB_like"/>
    <property type="match status" value="1"/>
</dbReference>
<dbReference type="GO" id="GO:0004674">
    <property type="term" value="F:protein serine/threonine kinase activity"/>
    <property type="evidence" value="ECO:0007669"/>
    <property type="project" value="UniProtKB-EC"/>
</dbReference>
<dbReference type="PANTHER" id="PTHR43289:SF6">
    <property type="entry name" value="SERINE_THREONINE-PROTEIN KINASE NEKL-3"/>
    <property type="match status" value="1"/>
</dbReference>
<dbReference type="InterPro" id="IPR008271">
    <property type="entry name" value="Ser/Thr_kinase_AS"/>
</dbReference>
<evidence type="ECO:0000256" key="2">
    <source>
        <dbReference type="ARBA" id="ARBA00022741"/>
    </source>
</evidence>
<evidence type="ECO:0000259" key="7">
    <source>
        <dbReference type="PROSITE" id="PS50011"/>
    </source>
</evidence>
<dbReference type="Pfam" id="PF00069">
    <property type="entry name" value="Pkinase"/>
    <property type="match status" value="1"/>
</dbReference>
<dbReference type="SMART" id="SM00220">
    <property type="entry name" value="S_TKc"/>
    <property type="match status" value="1"/>
</dbReference>
<keyword evidence="6" id="KW-1133">Transmembrane helix</keyword>
<keyword evidence="2 5" id="KW-0547">Nucleotide-binding</keyword>
<evidence type="ECO:0000313" key="9">
    <source>
        <dbReference type="Proteomes" id="UP001593833"/>
    </source>
</evidence>
<evidence type="ECO:0000256" key="4">
    <source>
        <dbReference type="ARBA" id="ARBA00022840"/>
    </source>
</evidence>
<gene>
    <name evidence="8" type="ORF">ACFL6M_00515</name>
</gene>
<evidence type="ECO:0000256" key="6">
    <source>
        <dbReference type="SAM" id="Phobius"/>
    </source>
</evidence>
<dbReference type="InterPro" id="IPR017441">
    <property type="entry name" value="Protein_kinase_ATP_BS"/>
</dbReference>
<dbReference type="Gene3D" id="3.30.200.20">
    <property type="entry name" value="Phosphorylase Kinase, domain 1"/>
    <property type="match status" value="1"/>
</dbReference>
<feature type="domain" description="Protein kinase" evidence="7">
    <location>
        <begin position="222"/>
        <end position="498"/>
    </location>
</feature>
<dbReference type="InterPro" id="IPR011009">
    <property type="entry name" value="Kinase-like_dom_sf"/>
</dbReference>
<evidence type="ECO:0000256" key="3">
    <source>
        <dbReference type="ARBA" id="ARBA00022777"/>
    </source>
</evidence>
<accession>A0ABV6YIP3</accession>
<evidence type="ECO:0000256" key="1">
    <source>
        <dbReference type="ARBA" id="ARBA00022679"/>
    </source>
</evidence>
<keyword evidence="3 8" id="KW-0418">Kinase</keyword>
<feature type="binding site" evidence="5">
    <location>
        <position position="251"/>
    </location>
    <ligand>
        <name>ATP</name>
        <dbReference type="ChEBI" id="CHEBI:30616"/>
    </ligand>
</feature>
<dbReference type="PROSITE" id="PS50011">
    <property type="entry name" value="PROTEIN_KINASE_DOM"/>
    <property type="match status" value="1"/>
</dbReference>
<dbReference type="Gene3D" id="1.10.510.10">
    <property type="entry name" value="Transferase(Phosphotransferase) domain 1"/>
    <property type="match status" value="1"/>
</dbReference>
<keyword evidence="6" id="KW-0472">Membrane</keyword>
<comment type="caution">
    <text evidence="8">The sequence shown here is derived from an EMBL/GenBank/DDBJ whole genome shotgun (WGS) entry which is preliminary data.</text>
</comment>
<keyword evidence="6" id="KW-0812">Transmembrane</keyword>
<proteinExistence type="predicted"/>
<dbReference type="EMBL" id="JBHPKH010000002">
    <property type="protein sequence ID" value="MFC1572059.1"/>
    <property type="molecule type" value="Genomic_DNA"/>
</dbReference>
<keyword evidence="9" id="KW-1185">Reference proteome</keyword>
<reference evidence="8 9" key="1">
    <citation type="submission" date="2024-09" db="EMBL/GenBank/DDBJ databases">
        <authorList>
            <person name="D'Angelo T."/>
        </authorList>
    </citation>
    <scope>NUCLEOTIDE SEQUENCE [LARGE SCALE GENOMIC DNA]</scope>
    <source>
        <strain evidence="8">SAG AM-320-E07</strain>
    </source>
</reference>
<dbReference type="InterPro" id="IPR000719">
    <property type="entry name" value="Prot_kinase_dom"/>
</dbReference>